<sequence length="273" mass="31633">MDYYPDEASSASLISAADDDGTTFNDSDTETSASSRMEVTYCGMLEHCDCGSLSCQSRELLNHSQLPATSKTIYESWALTYHRPRTNTKKRTKILSCAWWLTVRTDVGHVTAVEPQTHFAQEELASAVRCTRKQYKSRKWFTSRKYDDDVEFRLRKLDRDVQDELYKLVRDRTENASNSFRRREYKLAVLVEVPGGEMTGADSRKESWFDRLRKARMPTAPLVEYRVVLQGDEVRRNNAGWGFYDRYSQPWKLADEADLANVRGKDGYQEIRD</sequence>
<dbReference type="EMBL" id="KN714705">
    <property type="protein sequence ID" value="KUI57831.1"/>
    <property type="molecule type" value="Genomic_DNA"/>
</dbReference>
<keyword evidence="2" id="KW-1185">Reference proteome</keyword>
<dbReference type="AlphaFoldDB" id="A0A194V1V9"/>
<proteinExistence type="predicted"/>
<evidence type="ECO:0000313" key="2">
    <source>
        <dbReference type="Proteomes" id="UP000078576"/>
    </source>
</evidence>
<reference evidence="2" key="1">
    <citation type="submission" date="2014-12" db="EMBL/GenBank/DDBJ databases">
        <title>Genome Sequence of Valsa Canker Pathogens Uncovers a Specific Adaption of Colonization on Woody Bark.</title>
        <authorList>
            <person name="Yin Z."/>
            <person name="Liu H."/>
            <person name="Gao X."/>
            <person name="Li Z."/>
            <person name="Song N."/>
            <person name="Ke X."/>
            <person name="Dai Q."/>
            <person name="Wu Y."/>
            <person name="Sun Y."/>
            <person name="Xu J.-R."/>
            <person name="Kang Z.K."/>
            <person name="Wang L."/>
            <person name="Huang L."/>
        </authorList>
    </citation>
    <scope>NUCLEOTIDE SEQUENCE [LARGE SCALE GENOMIC DNA]</scope>
    <source>
        <strain evidence="2">SXYL134</strain>
    </source>
</reference>
<organism evidence="1 2">
    <name type="scientific">Cytospora mali</name>
    <name type="common">Apple Valsa canker fungus</name>
    <name type="synonym">Valsa mali</name>
    <dbReference type="NCBI Taxonomy" id="578113"/>
    <lineage>
        <taxon>Eukaryota</taxon>
        <taxon>Fungi</taxon>
        <taxon>Dikarya</taxon>
        <taxon>Ascomycota</taxon>
        <taxon>Pezizomycotina</taxon>
        <taxon>Sordariomycetes</taxon>
        <taxon>Sordariomycetidae</taxon>
        <taxon>Diaporthales</taxon>
        <taxon>Cytosporaceae</taxon>
        <taxon>Cytospora</taxon>
    </lineage>
</organism>
<dbReference type="OrthoDB" id="5190749at2759"/>
<evidence type="ECO:0000313" key="1">
    <source>
        <dbReference type="EMBL" id="KUI57831.1"/>
    </source>
</evidence>
<dbReference type="Proteomes" id="UP000078576">
    <property type="component" value="Unassembled WGS sequence"/>
</dbReference>
<protein>
    <submittedName>
        <fullName evidence="1">Uncharacterized protein</fullName>
    </submittedName>
</protein>
<name>A0A194V1V9_CYTMA</name>
<gene>
    <name evidence="1" type="ORF">VP1G_05187</name>
</gene>
<accession>A0A194V1V9</accession>